<name>A0A9Q3HJ69_9BASI</name>
<dbReference type="EMBL" id="AVOT02019680">
    <property type="protein sequence ID" value="MBW0507398.1"/>
    <property type="molecule type" value="Genomic_DNA"/>
</dbReference>
<gene>
    <name evidence="1" type="ORF">O181_047113</name>
</gene>
<reference evidence="1" key="1">
    <citation type="submission" date="2021-03" db="EMBL/GenBank/DDBJ databases">
        <title>Draft genome sequence of rust myrtle Austropuccinia psidii MF-1, a brazilian biotype.</title>
        <authorList>
            <person name="Quecine M.C."/>
            <person name="Pachon D.M.R."/>
            <person name="Bonatelli M.L."/>
            <person name="Correr F.H."/>
            <person name="Franceschini L.M."/>
            <person name="Leite T.F."/>
            <person name="Margarido G.R.A."/>
            <person name="Almeida C.A."/>
            <person name="Ferrarezi J.A."/>
            <person name="Labate C.A."/>
        </authorList>
    </citation>
    <scope>NUCLEOTIDE SEQUENCE</scope>
    <source>
        <strain evidence="1">MF-1</strain>
    </source>
</reference>
<comment type="caution">
    <text evidence="1">The sequence shown here is derived from an EMBL/GenBank/DDBJ whole genome shotgun (WGS) entry which is preliminary data.</text>
</comment>
<keyword evidence="2" id="KW-1185">Reference proteome</keyword>
<protein>
    <submittedName>
        <fullName evidence="1">Uncharacterized protein</fullName>
    </submittedName>
</protein>
<accession>A0A9Q3HJ69</accession>
<dbReference type="AlphaFoldDB" id="A0A9Q3HJ69"/>
<sequence length="119" mass="13405">MVQLQLEMQSSLIKNLSLSLKSSPRRDYNFPSNHSLDYDRLGVDHHSAPVIAVCHFNSSLALVPHSKYINQFLLLYQAHAIRVSANSHRLSDRTTTLSGVQYSAVLQRAFADQGRYSCT</sequence>
<proteinExistence type="predicted"/>
<evidence type="ECO:0000313" key="1">
    <source>
        <dbReference type="EMBL" id="MBW0507398.1"/>
    </source>
</evidence>
<organism evidence="1 2">
    <name type="scientific">Austropuccinia psidii MF-1</name>
    <dbReference type="NCBI Taxonomy" id="1389203"/>
    <lineage>
        <taxon>Eukaryota</taxon>
        <taxon>Fungi</taxon>
        <taxon>Dikarya</taxon>
        <taxon>Basidiomycota</taxon>
        <taxon>Pucciniomycotina</taxon>
        <taxon>Pucciniomycetes</taxon>
        <taxon>Pucciniales</taxon>
        <taxon>Sphaerophragmiaceae</taxon>
        <taxon>Austropuccinia</taxon>
    </lineage>
</organism>
<evidence type="ECO:0000313" key="2">
    <source>
        <dbReference type="Proteomes" id="UP000765509"/>
    </source>
</evidence>
<dbReference type="Proteomes" id="UP000765509">
    <property type="component" value="Unassembled WGS sequence"/>
</dbReference>